<sequence length="184" mass="19558">MNGNHITLCGRLAGKPVLKGFNKKDKSEGFRSFMRVAVTRLGDLGAKRDDQRTNFVPVVAWGGLAQRIAQYLDKGGEVLVSGELIAESKVKTDAAGAPIVLNGKTQYDEFIHVQATSVQFGRKSLKNQSPADIAVQLASLQTRIDAMTSGEGQPTETPASTPVTSAETPVAGDNPFEKDEAATA</sequence>
<feature type="compositionally biased region" description="Basic and acidic residues" evidence="2">
    <location>
        <begin position="175"/>
        <end position="184"/>
    </location>
</feature>
<dbReference type="SUPFAM" id="SSF50249">
    <property type="entry name" value="Nucleic acid-binding proteins"/>
    <property type="match status" value="1"/>
</dbReference>
<reference evidence="3" key="1">
    <citation type="journal article" date="2015" name="Nature">
        <title>Complex archaea that bridge the gap between prokaryotes and eukaryotes.</title>
        <authorList>
            <person name="Spang A."/>
            <person name="Saw J.H."/>
            <person name="Jorgensen S.L."/>
            <person name="Zaremba-Niedzwiedzka K."/>
            <person name="Martijn J."/>
            <person name="Lind A.E."/>
            <person name="van Eijk R."/>
            <person name="Schleper C."/>
            <person name="Guy L."/>
            <person name="Ettema T.J."/>
        </authorList>
    </citation>
    <scope>NUCLEOTIDE SEQUENCE</scope>
</reference>
<keyword evidence="1" id="KW-0238">DNA-binding</keyword>
<organism evidence="3">
    <name type="scientific">marine sediment metagenome</name>
    <dbReference type="NCBI Taxonomy" id="412755"/>
    <lineage>
        <taxon>unclassified sequences</taxon>
        <taxon>metagenomes</taxon>
        <taxon>ecological metagenomes</taxon>
    </lineage>
</organism>
<dbReference type="Gene3D" id="2.40.50.140">
    <property type="entry name" value="Nucleic acid-binding proteins"/>
    <property type="match status" value="1"/>
</dbReference>
<feature type="compositionally biased region" description="Polar residues" evidence="2">
    <location>
        <begin position="150"/>
        <end position="167"/>
    </location>
</feature>
<protein>
    <recommendedName>
        <fullName evidence="4">Single-stranded DNA-binding protein</fullName>
    </recommendedName>
</protein>
<name>A0A0F9J551_9ZZZZ</name>
<dbReference type="GO" id="GO:0009295">
    <property type="term" value="C:nucleoid"/>
    <property type="evidence" value="ECO:0007669"/>
    <property type="project" value="TreeGrafter"/>
</dbReference>
<evidence type="ECO:0000256" key="2">
    <source>
        <dbReference type="SAM" id="MobiDB-lite"/>
    </source>
</evidence>
<evidence type="ECO:0000256" key="1">
    <source>
        <dbReference type="ARBA" id="ARBA00023125"/>
    </source>
</evidence>
<dbReference type="EMBL" id="LAZR01010851">
    <property type="protein sequence ID" value="KKM64693.1"/>
    <property type="molecule type" value="Genomic_DNA"/>
</dbReference>
<dbReference type="PANTHER" id="PTHR10302">
    <property type="entry name" value="SINGLE-STRANDED DNA-BINDING PROTEIN"/>
    <property type="match status" value="1"/>
</dbReference>
<gene>
    <name evidence="3" type="ORF">LCGC14_1498770</name>
</gene>
<evidence type="ECO:0008006" key="4">
    <source>
        <dbReference type="Google" id="ProtNLM"/>
    </source>
</evidence>
<dbReference type="CDD" id="cd04496">
    <property type="entry name" value="SSB_OBF"/>
    <property type="match status" value="1"/>
</dbReference>
<dbReference type="InterPro" id="IPR000424">
    <property type="entry name" value="Primosome_PriB/ssb"/>
</dbReference>
<dbReference type="PANTHER" id="PTHR10302:SF27">
    <property type="entry name" value="SINGLE-STRANDED DNA-BINDING PROTEIN"/>
    <property type="match status" value="1"/>
</dbReference>
<dbReference type="AlphaFoldDB" id="A0A0F9J551"/>
<dbReference type="InterPro" id="IPR011344">
    <property type="entry name" value="ssDNA-bd"/>
</dbReference>
<evidence type="ECO:0000313" key="3">
    <source>
        <dbReference type="EMBL" id="KKM64693.1"/>
    </source>
</evidence>
<feature type="region of interest" description="Disordered" evidence="2">
    <location>
        <begin position="147"/>
        <end position="184"/>
    </location>
</feature>
<accession>A0A0F9J551</accession>
<proteinExistence type="predicted"/>
<comment type="caution">
    <text evidence="3">The sequence shown here is derived from an EMBL/GenBank/DDBJ whole genome shotgun (WGS) entry which is preliminary data.</text>
</comment>
<dbReference type="Pfam" id="PF00436">
    <property type="entry name" value="SSB"/>
    <property type="match status" value="1"/>
</dbReference>
<dbReference type="GO" id="GO:0003697">
    <property type="term" value="F:single-stranded DNA binding"/>
    <property type="evidence" value="ECO:0007669"/>
    <property type="project" value="InterPro"/>
</dbReference>
<dbReference type="PROSITE" id="PS50935">
    <property type="entry name" value="SSB"/>
    <property type="match status" value="1"/>
</dbReference>
<dbReference type="GO" id="GO:0006260">
    <property type="term" value="P:DNA replication"/>
    <property type="evidence" value="ECO:0007669"/>
    <property type="project" value="InterPro"/>
</dbReference>
<dbReference type="InterPro" id="IPR012340">
    <property type="entry name" value="NA-bd_OB-fold"/>
</dbReference>